<feature type="non-terminal residue" evidence="1">
    <location>
        <position position="1"/>
    </location>
</feature>
<feature type="non-terminal residue" evidence="1">
    <location>
        <position position="56"/>
    </location>
</feature>
<protein>
    <submittedName>
        <fullName evidence="1">Uncharacterized protein</fullName>
    </submittedName>
</protein>
<evidence type="ECO:0000313" key="2">
    <source>
        <dbReference type="Proteomes" id="UP001381693"/>
    </source>
</evidence>
<reference evidence="1 2" key="1">
    <citation type="submission" date="2023-11" db="EMBL/GenBank/DDBJ databases">
        <title>Halocaridina rubra genome assembly.</title>
        <authorList>
            <person name="Smith C."/>
        </authorList>
    </citation>
    <scope>NUCLEOTIDE SEQUENCE [LARGE SCALE GENOMIC DNA]</scope>
    <source>
        <strain evidence="1">EP-1</strain>
        <tissue evidence="1">Whole</tissue>
    </source>
</reference>
<proteinExistence type="predicted"/>
<dbReference type="Proteomes" id="UP001381693">
    <property type="component" value="Unassembled WGS sequence"/>
</dbReference>
<dbReference type="AlphaFoldDB" id="A0AAN8X4F9"/>
<keyword evidence="2" id="KW-1185">Reference proteome</keyword>
<accession>A0AAN8X4F9</accession>
<evidence type="ECO:0000313" key="1">
    <source>
        <dbReference type="EMBL" id="KAK7077562.1"/>
    </source>
</evidence>
<comment type="caution">
    <text evidence="1">The sequence shown here is derived from an EMBL/GenBank/DDBJ whole genome shotgun (WGS) entry which is preliminary data.</text>
</comment>
<sequence length="56" mass="6401">TVHEITQQYDMFENGLVTFEYCGTNTELNVLMNAATNMTVAVVLCDYNNYLAIFEK</sequence>
<organism evidence="1 2">
    <name type="scientific">Halocaridina rubra</name>
    <name type="common">Hawaiian red shrimp</name>
    <dbReference type="NCBI Taxonomy" id="373956"/>
    <lineage>
        <taxon>Eukaryota</taxon>
        <taxon>Metazoa</taxon>
        <taxon>Ecdysozoa</taxon>
        <taxon>Arthropoda</taxon>
        <taxon>Crustacea</taxon>
        <taxon>Multicrustacea</taxon>
        <taxon>Malacostraca</taxon>
        <taxon>Eumalacostraca</taxon>
        <taxon>Eucarida</taxon>
        <taxon>Decapoda</taxon>
        <taxon>Pleocyemata</taxon>
        <taxon>Caridea</taxon>
        <taxon>Atyoidea</taxon>
        <taxon>Atyidae</taxon>
        <taxon>Halocaridina</taxon>
    </lineage>
</organism>
<gene>
    <name evidence="1" type="ORF">SK128_027347</name>
</gene>
<name>A0AAN8X4F9_HALRR</name>
<dbReference type="EMBL" id="JAXCGZ010008556">
    <property type="protein sequence ID" value="KAK7077562.1"/>
    <property type="molecule type" value="Genomic_DNA"/>
</dbReference>